<keyword evidence="4" id="KW-0067">ATP-binding</keyword>
<dbReference type="OMA" id="YVINIDR"/>
<dbReference type="Gene3D" id="3.30.200.20">
    <property type="entry name" value="Phosphorylase Kinase, domain 1"/>
    <property type="match status" value="2"/>
</dbReference>
<dbReference type="RefSeq" id="XP_027202613.1">
    <property type="nucleotide sequence ID" value="XM_027346812.1"/>
</dbReference>
<dbReference type="InterPro" id="IPR000719">
    <property type="entry name" value="Prot_kinase_dom"/>
</dbReference>
<dbReference type="Gene3D" id="1.10.510.10">
    <property type="entry name" value="Transferase(Phosphotransferase) domain 1"/>
    <property type="match status" value="1"/>
</dbReference>
<dbReference type="Gene3D" id="3.10.20.230">
    <property type="entry name" value="Doublecortin domain"/>
    <property type="match status" value="2"/>
</dbReference>
<dbReference type="PROSITE" id="PS50011">
    <property type="entry name" value="PROTEIN_KINASE_DOM"/>
    <property type="match status" value="1"/>
</dbReference>
<keyword evidence="8" id="KW-1185">Reference proteome</keyword>
<dbReference type="InterPro" id="IPR011009">
    <property type="entry name" value="Kinase-like_dom_sf"/>
</dbReference>
<dbReference type="GO" id="GO:0035556">
    <property type="term" value="P:intracellular signal transduction"/>
    <property type="evidence" value="ECO:0007669"/>
    <property type="project" value="InterPro"/>
</dbReference>
<dbReference type="InterPro" id="IPR036572">
    <property type="entry name" value="Doublecortin_dom_sf"/>
</dbReference>
<evidence type="ECO:0000256" key="6">
    <source>
        <dbReference type="ARBA" id="ARBA00047899"/>
    </source>
</evidence>
<dbReference type="InParanoid" id="A0A6P6YAY6"/>
<name>A0A6P6YAY6_DERPT</name>
<keyword evidence="9" id="KW-0418">Kinase</keyword>
<dbReference type="PROSITE" id="PS50309">
    <property type="entry name" value="DC"/>
    <property type="match status" value="2"/>
</dbReference>
<keyword evidence="3" id="KW-0547">Nucleotide-binding</keyword>
<proteinExistence type="inferred from homology"/>
<dbReference type="SMART" id="SM00537">
    <property type="entry name" value="DCX"/>
    <property type="match status" value="2"/>
</dbReference>
<evidence type="ECO:0000256" key="2">
    <source>
        <dbReference type="ARBA" id="ARBA00012513"/>
    </source>
</evidence>
<evidence type="ECO:0000256" key="7">
    <source>
        <dbReference type="ARBA" id="ARBA00048679"/>
    </source>
</evidence>
<evidence type="ECO:0000256" key="5">
    <source>
        <dbReference type="ARBA" id="ARBA00031092"/>
    </source>
</evidence>
<evidence type="ECO:0000313" key="9">
    <source>
        <dbReference type="RefSeq" id="XP_027202613.1"/>
    </source>
</evidence>
<sequence length="1390" mass="156045">MSLQILNVKRPPPLATTTNVSTTTTTKIKTRRSLQLRPQSPHNQNQFDSMIEITNHQHQGSLTPPPPPIQSQPTTSSTSMITTTSTMVTSLPSLPMKKSTTTTKTMAKKRSKSAFRCRFFVNGDRHFIGIYYVINIDRLRTLDSLCRELSRILVNVKTLPSGVRIIFNCNDGIKINSIQQFRHNENYCCSSNEHFIRLDYITITNNNNNNNLLSINDRQSTSPEPKDLLINNNNNNTINVAKKQQPSTRTPLAKRRIGSGGNISGTNNNSTTLMMTTSSTASSSSQTLSTSTTTTNAMSSNSLQYCAFRPKLVALLRGSCRAEPSMRPSRRVFRFLFNHRIAQNYEQLLNEISKSVKLNVGAVHRIYGLSSSKKITCLNDLYDDEYVYLVYGRSEKCNINDFLLDEYEQREICSIVGVSYLTSYYENNNDHSLNLNNTNANNNNDGGGRHALPPLPLPSSSVISKNRKVVRYCDDINNNNDAAINKNRRRFQSKKFNFNRSNRSKNHNNNNNNEKHTTKSKNLNYDNNDDDDDDHKAYSLPRNFCIHNSDDDDDDDNNNDKCQNNMKNFNHHHPNSCHSLSLDNNDLIDSDNDDDDDDDNKENNIENLNGNERTPTNGHYNHHNPHSFNDDDETENWNYNSITMVTSVDDDNYDVIIADNDFNDVDTNKYHQKRKLPLESKNIGSMSSSSSSSDQNSNRSNGNYRNIKISDTNSPKTDDHLYSSSNSSLVFVGNNQKFNGTNHHHNQQSMHPNANQSNSNCDFRSSSMTTTTSTTSTNTSQNQGIFIQSNGSSTPGDASTISCSDDFSFTSIDVDNSNTLNHDEQQNFVYDDDDDEESVSIDDGQSIVKSDNNLSKSQQQESHDSDLSSTSSFSSLSRVIPVINNVQQCQRSSSLERSVNNNKNDKKIPQPKAAISKIKSKGQPIEPPLSAANTKIHLINHTKTTANTKQRVTNQIGSVSQNQTAAAAKNTKPKKMSIKSSNVDVSQHAAQNHNRSPSHRIGSGNRNSSGSQPTTPVKKKIYHSQQPQSQQRRAPVLTTIPAATKFQPKKEVDDIYFVDKSIGDGKFGVVYTCIHRKTRQSFALKVVDKYTMQQVFPPPPPPPPTTTSSSSTSGHNNNTDKSNDPANAEVAILSRVNHPNIVRLYDHFDYVDQCYLVLELLQGGDLFDAITVASRYTEAESASMISDLLNALNYLHQMNIVHRDIKLENLLVSYVPIPMNDNNDSSNNETINNKNLQRQYRRMIKLADFGLAVQIEPGEKLYTVCGTPTYVAPEILLEIGYSFPVDIWAAGVILYILLSGQPPFANEENDQIQLFDQIITGNFDLIGPQWRHVSSSAKCMILSMLVVQQTKRITAQQVLNHRWLLQYNNNNQLIKSKLSSDSLANDYLNL</sequence>
<organism evidence="8 9">
    <name type="scientific">Dermatophagoides pteronyssinus</name>
    <name type="common">European house dust mite</name>
    <dbReference type="NCBI Taxonomy" id="6956"/>
    <lineage>
        <taxon>Eukaryota</taxon>
        <taxon>Metazoa</taxon>
        <taxon>Ecdysozoa</taxon>
        <taxon>Arthropoda</taxon>
        <taxon>Chelicerata</taxon>
        <taxon>Arachnida</taxon>
        <taxon>Acari</taxon>
        <taxon>Acariformes</taxon>
        <taxon>Sarcoptiformes</taxon>
        <taxon>Astigmata</taxon>
        <taxon>Psoroptidia</taxon>
        <taxon>Analgoidea</taxon>
        <taxon>Pyroglyphidae</taxon>
        <taxon>Dermatophagoidinae</taxon>
        <taxon>Dermatophagoides</taxon>
    </lineage>
</organism>
<dbReference type="GeneID" id="113796524"/>
<comment type="similarity">
    <text evidence="1">Belongs to the protein kinase superfamily. CAMK Ser/Thr protein kinase family. CaMK subfamily.</text>
</comment>
<dbReference type="InterPro" id="IPR017441">
    <property type="entry name" value="Protein_kinase_ATP_BS"/>
</dbReference>
<comment type="catalytic activity">
    <reaction evidence="6">
        <text>L-threonyl-[protein] + ATP = O-phospho-L-threonyl-[protein] + ADP + H(+)</text>
        <dbReference type="Rhea" id="RHEA:46608"/>
        <dbReference type="Rhea" id="RHEA-COMP:11060"/>
        <dbReference type="Rhea" id="RHEA-COMP:11605"/>
        <dbReference type="ChEBI" id="CHEBI:15378"/>
        <dbReference type="ChEBI" id="CHEBI:30013"/>
        <dbReference type="ChEBI" id="CHEBI:30616"/>
        <dbReference type="ChEBI" id="CHEBI:61977"/>
        <dbReference type="ChEBI" id="CHEBI:456216"/>
        <dbReference type="EC" id="2.7.11.1"/>
    </reaction>
</comment>
<gene>
    <name evidence="9" type="primary">LOC113796524</name>
</gene>
<dbReference type="GO" id="GO:0005524">
    <property type="term" value="F:ATP binding"/>
    <property type="evidence" value="ECO:0007669"/>
    <property type="project" value="UniProtKB-UniRule"/>
</dbReference>
<comment type="catalytic activity">
    <reaction evidence="7">
        <text>L-seryl-[protein] + ATP = O-phospho-L-seryl-[protein] + ADP + H(+)</text>
        <dbReference type="Rhea" id="RHEA:17989"/>
        <dbReference type="Rhea" id="RHEA-COMP:9863"/>
        <dbReference type="Rhea" id="RHEA-COMP:11604"/>
        <dbReference type="ChEBI" id="CHEBI:15378"/>
        <dbReference type="ChEBI" id="CHEBI:29999"/>
        <dbReference type="ChEBI" id="CHEBI:30616"/>
        <dbReference type="ChEBI" id="CHEBI:83421"/>
        <dbReference type="ChEBI" id="CHEBI:456216"/>
        <dbReference type="EC" id="2.7.11.1"/>
    </reaction>
</comment>
<dbReference type="SUPFAM" id="SSF56112">
    <property type="entry name" value="Protein kinase-like (PK-like)"/>
    <property type="match status" value="1"/>
</dbReference>
<dbReference type="Pfam" id="PF00069">
    <property type="entry name" value="Pkinase"/>
    <property type="match status" value="1"/>
</dbReference>
<dbReference type="OrthoDB" id="6516135at2759"/>
<keyword evidence="9" id="KW-0808">Transferase</keyword>
<protein>
    <recommendedName>
        <fullName evidence="2">non-specific serine/threonine protein kinase</fullName>
        <ecNumber evidence="2">2.7.11.1</ecNumber>
    </recommendedName>
    <alternativeName>
        <fullName evidence="5">Doublecortin-like and CAM kinase-like protein</fullName>
    </alternativeName>
</protein>
<evidence type="ECO:0000313" key="8">
    <source>
        <dbReference type="Proteomes" id="UP000515146"/>
    </source>
</evidence>
<evidence type="ECO:0000256" key="4">
    <source>
        <dbReference type="ARBA" id="ARBA00022840"/>
    </source>
</evidence>
<dbReference type="PANTHER" id="PTHR24347">
    <property type="entry name" value="SERINE/THREONINE-PROTEIN KINASE"/>
    <property type="match status" value="1"/>
</dbReference>
<dbReference type="SMART" id="SM00220">
    <property type="entry name" value="S_TKc"/>
    <property type="match status" value="1"/>
</dbReference>
<reference evidence="9" key="1">
    <citation type="submission" date="2025-08" db="UniProtKB">
        <authorList>
            <consortium name="RefSeq"/>
        </authorList>
    </citation>
    <scope>IDENTIFICATION</scope>
    <source>
        <strain evidence="9">Airmid</strain>
    </source>
</reference>
<dbReference type="Proteomes" id="UP000515146">
    <property type="component" value="Unplaced"/>
</dbReference>
<dbReference type="Pfam" id="PF03607">
    <property type="entry name" value="DCX"/>
    <property type="match status" value="2"/>
</dbReference>
<dbReference type="PROSITE" id="PS00107">
    <property type="entry name" value="PROTEIN_KINASE_ATP"/>
    <property type="match status" value="1"/>
</dbReference>
<dbReference type="SUPFAM" id="SSF89837">
    <property type="entry name" value="Doublecortin (DC)"/>
    <property type="match status" value="2"/>
</dbReference>
<dbReference type="KEGG" id="dpte:113796524"/>
<dbReference type="InterPro" id="IPR008271">
    <property type="entry name" value="Ser/Thr_kinase_AS"/>
</dbReference>
<evidence type="ECO:0000256" key="3">
    <source>
        <dbReference type="ARBA" id="ARBA00022741"/>
    </source>
</evidence>
<accession>A0A6P6YAY6</accession>
<dbReference type="FunCoup" id="A0A6P6YAY6">
    <property type="interactions" value="874"/>
</dbReference>
<evidence type="ECO:0000256" key="1">
    <source>
        <dbReference type="ARBA" id="ARBA00005354"/>
    </source>
</evidence>
<dbReference type="GO" id="GO:0004674">
    <property type="term" value="F:protein serine/threonine kinase activity"/>
    <property type="evidence" value="ECO:0007669"/>
    <property type="project" value="UniProtKB-EC"/>
</dbReference>
<dbReference type="EC" id="2.7.11.1" evidence="2"/>
<dbReference type="InterPro" id="IPR003533">
    <property type="entry name" value="Doublecortin_dom"/>
</dbReference>
<dbReference type="PROSITE" id="PS00108">
    <property type="entry name" value="PROTEIN_KINASE_ST"/>
    <property type="match status" value="1"/>
</dbReference>